<protein>
    <submittedName>
        <fullName evidence="4">Protein phosphatase 1 regulatory subunit 7</fullName>
    </submittedName>
</protein>
<name>A0A1Q9CY03_SYMMI</name>
<keyword evidence="5" id="KW-1185">Reference proteome</keyword>
<dbReference type="OrthoDB" id="7451790at2759"/>
<organism evidence="4 5">
    <name type="scientific">Symbiodinium microadriaticum</name>
    <name type="common">Dinoflagellate</name>
    <name type="synonym">Zooxanthella microadriatica</name>
    <dbReference type="NCBI Taxonomy" id="2951"/>
    <lineage>
        <taxon>Eukaryota</taxon>
        <taxon>Sar</taxon>
        <taxon>Alveolata</taxon>
        <taxon>Dinophyceae</taxon>
        <taxon>Suessiales</taxon>
        <taxon>Symbiodiniaceae</taxon>
        <taxon>Symbiodinium</taxon>
    </lineage>
</organism>
<dbReference type="PANTHER" id="PTHR46652">
    <property type="entry name" value="LEUCINE-RICH REPEAT AND IQ DOMAIN-CONTAINING PROTEIN 1-RELATED"/>
    <property type="match status" value="1"/>
</dbReference>
<dbReference type="Pfam" id="PF13855">
    <property type="entry name" value="LRR_8"/>
    <property type="match status" value="2"/>
</dbReference>
<dbReference type="EMBL" id="LSRX01000843">
    <property type="protein sequence ID" value="OLP87775.1"/>
    <property type="molecule type" value="Genomic_DNA"/>
</dbReference>
<evidence type="ECO:0000256" key="2">
    <source>
        <dbReference type="ARBA" id="ARBA00022737"/>
    </source>
</evidence>
<dbReference type="SMART" id="SM00369">
    <property type="entry name" value="LRR_TYP"/>
    <property type="match status" value="5"/>
</dbReference>
<dbReference type="InterPro" id="IPR001611">
    <property type="entry name" value="Leu-rich_rpt"/>
</dbReference>
<keyword evidence="2" id="KW-0677">Repeat</keyword>
<evidence type="ECO:0000256" key="1">
    <source>
        <dbReference type="ARBA" id="ARBA00022614"/>
    </source>
</evidence>
<evidence type="ECO:0000313" key="4">
    <source>
        <dbReference type="EMBL" id="OLP87775.1"/>
    </source>
</evidence>
<dbReference type="Proteomes" id="UP000186817">
    <property type="component" value="Unassembled WGS sequence"/>
</dbReference>
<dbReference type="SMART" id="SM00365">
    <property type="entry name" value="LRR_SD22"/>
    <property type="match status" value="9"/>
</dbReference>
<feature type="compositionally biased region" description="Pro residues" evidence="3">
    <location>
        <begin position="128"/>
        <end position="137"/>
    </location>
</feature>
<gene>
    <name evidence="4" type="primary">Ppp1r7</name>
    <name evidence="4" type="ORF">AK812_SmicGene30975</name>
</gene>
<keyword evidence="1" id="KW-0433">Leucine-rich repeat</keyword>
<reference evidence="4 5" key="1">
    <citation type="submission" date="2016-02" db="EMBL/GenBank/DDBJ databases">
        <title>Genome analysis of coral dinoflagellate symbionts highlights evolutionary adaptations to a symbiotic lifestyle.</title>
        <authorList>
            <person name="Aranda M."/>
            <person name="Li Y."/>
            <person name="Liew Y.J."/>
            <person name="Baumgarten S."/>
            <person name="Simakov O."/>
            <person name="Wilson M."/>
            <person name="Piel J."/>
            <person name="Ashoor H."/>
            <person name="Bougouffa S."/>
            <person name="Bajic V.B."/>
            <person name="Ryu T."/>
            <person name="Ravasi T."/>
            <person name="Bayer T."/>
            <person name="Micklem G."/>
            <person name="Kim H."/>
            <person name="Bhak J."/>
            <person name="Lajeunesse T.C."/>
            <person name="Voolstra C.R."/>
        </authorList>
    </citation>
    <scope>NUCLEOTIDE SEQUENCE [LARGE SCALE GENOMIC DNA]</scope>
    <source>
        <strain evidence="4 5">CCMP2467</strain>
    </source>
</reference>
<dbReference type="Pfam" id="PF12799">
    <property type="entry name" value="LRR_4"/>
    <property type="match status" value="1"/>
</dbReference>
<dbReference type="SUPFAM" id="SSF52058">
    <property type="entry name" value="L domain-like"/>
    <property type="match status" value="1"/>
</dbReference>
<evidence type="ECO:0000313" key="5">
    <source>
        <dbReference type="Proteomes" id="UP000186817"/>
    </source>
</evidence>
<feature type="region of interest" description="Disordered" evidence="3">
    <location>
        <begin position="117"/>
        <end position="155"/>
    </location>
</feature>
<dbReference type="AlphaFoldDB" id="A0A1Q9CY03"/>
<evidence type="ECO:0000256" key="3">
    <source>
        <dbReference type="SAM" id="MobiDB-lite"/>
    </source>
</evidence>
<comment type="caution">
    <text evidence="4">The sequence shown here is derived from an EMBL/GenBank/DDBJ whole genome shotgun (WGS) entry which is preliminary data.</text>
</comment>
<dbReference type="Gene3D" id="3.80.10.10">
    <property type="entry name" value="Ribonuclease Inhibitor"/>
    <property type="match status" value="2"/>
</dbReference>
<dbReference type="PANTHER" id="PTHR46652:SF3">
    <property type="entry name" value="LEUCINE-RICH REPEAT-CONTAINING PROTEIN 9"/>
    <property type="match status" value="1"/>
</dbReference>
<sequence length="484" mass="54010">MVPRHRIPWCSTSFANPTTASYGGLMSQGYVPPGQFEDLLNLIRQASAASERAMNAAKYAEMAASAAGAAGQQAVVRAMHMANAPGAPTAAPFSPGAPDPGVDLTRRNHYRAAMDVDSGAEGPNVEEVPPPPLPPAGPSARRTRVQLPDHDHDDGPTYYRLGIDYPIDADDDEVLHQCARIKKLENLEAVGKKLRKLCLVANCVEKIENLETNTNLEHLELYQNMVKKIENISHLRNLTVLDLSFNKIRSTEPLAACPFEYLENLYLSSNKIVDVEGIFHFTQLKMLELGSNRIRAIPEQVSSLVNLKELWLGKNKITSMSLPALPALRHLSLQNNRLESWEPSFFRNLAGLTHLYLGHNNLPDLPDEFALLADLVEVDLVRNAITQIKPIPELQKLQELWMNDNKIEDLAQIANLASFPSLKTIYLERNPMQDLGNKQAEERYREAILQAVPYIEQLDAERLNIELKVISDGTERQVMGIRRA</sequence>
<dbReference type="InterPro" id="IPR050836">
    <property type="entry name" value="SDS22/Internalin_LRR"/>
</dbReference>
<accession>A0A1Q9CY03</accession>
<dbReference type="InterPro" id="IPR025875">
    <property type="entry name" value="Leu-rich_rpt_4"/>
</dbReference>
<dbReference type="InterPro" id="IPR003591">
    <property type="entry name" value="Leu-rich_rpt_typical-subtyp"/>
</dbReference>
<proteinExistence type="predicted"/>
<dbReference type="InterPro" id="IPR032675">
    <property type="entry name" value="LRR_dom_sf"/>
</dbReference>
<dbReference type="PROSITE" id="PS51450">
    <property type="entry name" value="LRR"/>
    <property type="match status" value="8"/>
</dbReference>